<dbReference type="EMBL" id="PKMF04000058">
    <property type="protein sequence ID" value="KAK7854081.1"/>
    <property type="molecule type" value="Genomic_DNA"/>
</dbReference>
<reference evidence="7 8" key="1">
    <citation type="journal article" date="2018" name="Sci. Data">
        <title>The draft genome sequence of cork oak.</title>
        <authorList>
            <person name="Ramos A.M."/>
            <person name="Usie A."/>
            <person name="Barbosa P."/>
            <person name="Barros P.M."/>
            <person name="Capote T."/>
            <person name="Chaves I."/>
            <person name="Simoes F."/>
            <person name="Abreu I."/>
            <person name="Carrasquinho I."/>
            <person name="Faro C."/>
            <person name="Guimaraes J.B."/>
            <person name="Mendonca D."/>
            <person name="Nobrega F."/>
            <person name="Rodrigues L."/>
            <person name="Saibo N.J.M."/>
            <person name="Varela M.C."/>
            <person name="Egas C."/>
            <person name="Matos J."/>
            <person name="Miguel C.M."/>
            <person name="Oliveira M.M."/>
            <person name="Ricardo C.P."/>
            <person name="Goncalves S."/>
        </authorList>
    </citation>
    <scope>NUCLEOTIDE SEQUENCE [LARGE SCALE GENOMIC DNA]</scope>
    <source>
        <strain evidence="8">cv. HL8</strain>
    </source>
</reference>
<keyword evidence="1" id="KW-0805">Transcription regulation</keyword>
<evidence type="ECO:0000256" key="4">
    <source>
        <dbReference type="ARBA" id="ARBA00023242"/>
    </source>
</evidence>
<dbReference type="Gene3D" id="1.10.10.60">
    <property type="entry name" value="Homeodomain-like"/>
    <property type="match status" value="1"/>
</dbReference>
<dbReference type="AlphaFoldDB" id="A0AAW0LSU0"/>
<evidence type="ECO:0000259" key="5">
    <source>
        <dbReference type="PROSITE" id="PS50090"/>
    </source>
</evidence>
<evidence type="ECO:0000313" key="8">
    <source>
        <dbReference type="Proteomes" id="UP000237347"/>
    </source>
</evidence>
<dbReference type="PANTHER" id="PTHR12802:SF44">
    <property type="entry name" value="SWI_SNF COMPLEX SUBUNIT SWI3B"/>
    <property type="match status" value="1"/>
</dbReference>
<dbReference type="InterPro" id="IPR032451">
    <property type="entry name" value="SMARCC_C"/>
</dbReference>
<organism evidence="7 8">
    <name type="scientific">Quercus suber</name>
    <name type="common">Cork oak</name>
    <dbReference type="NCBI Taxonomy" id="58331"/>
    <lineage>
        <taxon>Eukaryota</taxon>
        <taxon>Viridiplantae</taxon>
        <taxon>Streptophyta</taxon>
        <taxon>Embryophyta</taxon>
        <taxon>Tracheophyta</taxon>
        <taxon>Spermatophyta</taxon>
        <taxon>Magnoliopsida</taxon>
        <taxon>eudicotyledons</taxon>
        <taxon>Gunneridae</taxon>
        <taxon>Pentapetalae</taxon>
        <taxon>rosids</taxon>
        <taxon>fabids</taxon>
        <taxon>Fagales</taxon>
        <taxon>Fagaceae</taxon>
        <taxon>Quercus</taxon>
    </lineage>
</organism>
<comment type="caution">
    <text evidence="7">The sequence shown here is derived from an EMBL/GenBank/DDBJ whole genome shotgun (WGS) entry which is preliminary data.</text>
</comment>
<proteinExistence type="predicted"/>
<dbReference type="SUPFAM" id="SSF46689">
    <property type="entry name" value="Homeodomain-like"/>
    <property type="match status" value="1"/>
</dbReference>
<dbReference type="InterPro" id="IPR009057">
    <property type="entry name" value="Homeodomain-like_sf"/>
</dbReference>
<evidence type="ECO:0000259" key="6">
    <source>
        <dbReference type="PROSITE" id="PS51293"/>
    </source>
</evidence>
<evidence type="ECO:0000313" key="7">
    <source>
        <dbReference type="EMBL" id="KAK7854081.1"/>
    </source>
</evidence>
<dbReference type="InterPro" id="IPR017884">
    <property type="entry name" value="SANT_dom"/>
</dbReference>
<keyword evidence="2" id="KW-0238">DNA-binding</keyword>
<evidence type="ECO:0000256" key="1">
    <source>
        <dbReference type="ARBA" id="ARBA00023015"/>
    </source>
</evidence>
<keyword evidence="4" id="KW-0539">Nucleus</keyword>
<dbReference type="Pfam" id="PF00249">
    <property type="entry name" value="Myb_DNA-binding"/>
    <property type="match status" value="1"/>
</dbReference>
<dbReference type="InterPro" id="IPR001005">
    <property type="entry name" value="SANT/Myb"/>
</dbReference>
<gene>
    <name evidence="7" type="primary">SWI3B</name>
    <name evidence="7" type="ORF">CFP56_033434</name>
</gene>
<sequence>YDLTLCARCYVRGNYRVGVNSSDFRRVEISEDMKTDWTEKENLHLMEAILHYGDDWRRVAQHVDSGEVDVKYNQMKDHVDAECRLESSGASFPSKRLCLTPLADASNPIMAQAAFLSALAGVDVAEAAARAAVTSLSQVGRGANKEPQGSLAKITKLQEADVTPNGDATGNASEGAFVEANSQLQKEELDVERAISRIAEVQMKEIQDKLVHFENLDMQMEKEWQQLEQMKNMLFVDQLTLLFHRSSAPKTDERMEQKSVRID</sequence>
<evidence type="ECO:0000256" key="3">
    <source>
        <dbReference type="ARBA" id="ARBA00023163"/>
    </source>
</evidence>
<dbReference type="GO" id="GO:0003677">
    <property type="term" value="F:DNA binding"/>
    <property type="evidence" value="ECO:0007669"/>
    <property type="project" value="UniProtKB-KW"/>
</dbReference>
<feature type="domain" description="Myb-like" evidence="5">
    <location>
        <begin position="34"/>
        <end position="84"/>
    </location>
</feature>
<keyword evidence="3" id="KW-0804">Transcription</keyword>
<dbReference type="PROSITE" id="PS51293">
    <property type="entry name" value="SANT"/>
    <property type="match status" value="1"/>
</dbReference>
<dbReference type="Pfam" id="PF16495">
    <property type="entry name" value="SWIRM-assoc_1"/>
    <property type="match status" value="1"/>
</dbReference>
<dbReference type="Proteomes" id="UP000237347">
    <property type="component" value="Unassembled WGS sequence"/>
</dbReference>
<dbReference type="PANTHER" id="PTHR12802">
    <property type="entry name" value="SWI/SNF COMPLEX-RELATED"/>
    <property type="match status" value="1"/>
</dbReference>
<protein>
    <submittedName>
        <fullName evidence="7">Swi/snf complex subunit swi3b</fullName>
    </submittedName>
</protein>
<evidence type="ECO:0000256" key="2">
    <source>
        <dbReference type="ARBA" id="ARBA00023125"/>
    </source>
</evidence>
<feature type="non-terminal residue" evidence="7">
    <location>
        <position position="1"/>
    </location>
</feature>
<accession>A0AAW0LSU0</accession>
<feature type="domain" description="SANT" evidence="6">
    <location>
        <begin position="32"/>
        <end position="80"/>
    </location>
</feature>
<keyword evidence="8" id="KW-1185">Reference proteome</keyword>
<name>A0AAW0LSU0_QUESU</name>
<dbReference type="PROSITE" id="PS50090">
    <property type="entry name" value="MYB_LIKE"/>
    <property type="match status" value="1"/>
</dbReference>